<proteinExistence type="predicted"/>
<dbReference type="Pfam" id="PF08889">
    <property type="entry name" value="WbqC"/>
    <property type="match status" value="1"/>
</dbReference>
<dbReference type="RefSeq" id="WP_258384735.1">
    <property type="nucleotide sequence ID" value="NZ_CP091430.1"/>
</dbReference>
<dbReference type="InterPro" id="IPR014985">
    <property type="entry name" value="WbqC"/>
</dbReference>
<protein>
    <submittedName>
        <fullName evidence="1">WbqC family protein</fullName>
    </submittedName>
</protein>
<gene>
    <name evidence="1" type="ORF">L1F29_24830</name>
</gene>
<dbReference type="EMBL" id="CP091430">
    <property type="protein sequence ID" value="UVI28647.1"/>
    <property type="molecule type" value="Genomic_DNA"/>
</dbReference>
<reference evidence="1" key="1">
    <citation type="submission" date="2022-01" db="EMBL/GenBank/DDBJ databases">
        <title>Paenibacillus spongiae sp. nov., isolated from marine sponge.</title>
        <authorList>
            <person name="Li Z."/>
            <person name="Zhang M."/>
        </authorList>
    </citation>
    <scope>NUCLEOTIDE SEQUENCE</scope>
    <source>
        <strain evidence="1">PHS-Z3</strain>
    </source>
</reference>
<evidence type="ECO:0000313" key="2">
    <source>
        <dbReference type="Proteomes" id="UP001057877"/>
    </source>
</evidence>
<keyword evidence="2" id="KW-1185">Reference proteome</keyword>
<evidence type="ECO:0000313" key="1">
    <source>
        <dbReference type="EMBL" id="UVI28647.1"/>
    </source>
</evidence>
<accession>A0ABY5S723</accession>
<organism evidence="1 2">
    <name type="scientific">Paenibacillus spongiae</name>
    <dbReference type="NCBI Taxonomy" id="2909671"/>
    <lineage>
        <taxon>Bacteria</taxon>
        <taxon>Bacillati</taxon>
        <taxon>Bacillota</taxon>
        <taxon>Bacilli</taxon>
        <taxon>Bacillales</taxon>
        <taxon>Paenibacillaceae</taxon>
        <taxon>Paenibacillus</taxon>
    </lineage>
</organism>
<dbReference type="Proteomes" id="UP001057877">
    <property type="component" value="Chromosome"/>
</dbReference>
<sequence>MKQVLKKICIYQPNVFPPLHYFNRIMNSDMWVMLDDVQINRKVGQTRFSLKINGDKHVRTVPLLGGNRIKINEAAITYQEDWIAKLQKTFDHAYARSPYFEMVRSIVFNYIDLHQRMNTGFHLFCEQFTIDMLRMLGWQGSVISSTGMTRDSRASERMAEIVHDLNGTHYVCGGEGFRQYVELDHFRRRSLSVIVQDWRCPEYPQSKGKFVPNLSILDLIANVGLNGAKELLVSGGTAGWRAYS</sequence>
<name>A0ABY5S723_9BACL</name>